<reference evidence="7" key="1">
    <citation type="journal article" date="2019" name="Int. J. Syst. Evol. Microbiol.">
        <title>The Global Catalogue of Microorganisms (GCM) 10K type strain sequencing project: providing services to taxonomists for standard genome sequencing and annotation.</title>
        <authorList>
            <consortium name="The Broad Institute Genomics Platform"/>
            <consortium name="The Broad Institute Genome Sequencing Center for Infectious Disease"/>
            <person name="Wu L."/>
            <person name="Ma J."/>
        </authorList>
    </citation>
    <scope>NUCLEOTIDE SEQUENCE [LARGE SCALE GENOMIC DNA]</scope>
    <source>
        <strain evidence="7">CGMCC 4.1469</strain>
    </source>
</reference>
<dbReference type="PANTHER" id="PTHR33392">
    <property type="entry name" value="POLYISOPRENYL-TEICHOIC ACID--PEPTIDOGLYCAN TEICHOIC ACID TRANSFERASE TAGU"/>
    <property type="match status" value="1"/>
</dbReference>
<feature type="region of interest" description="Disordered" evidence="2">
    <location>
        <begin position="454"/>
        <end position="480"/>
    </location>
</feature>
<evidence type="ECO:0000256" key="3">
    <source>
        <dbReference type="SAM" id="Phobius"/>
    </source>
</evidence>
<dbReference type="EMBL" id="JBHSOD010000022">
    <property type="protein sequence ID" value="MFC5886979.1"/>
    <property type="molecule type" value="Genomic_DNA"/>
</dbReference>
<dbReference type="RefSeq" id="WP_380235244.1">
    <property type="nucleotide sequence ID" value="NZ_JBHSOD010000022.1"/>
</dbReference>
<dbReference type="InterPro" id="IPR050922">
    <property type="entry name" value="LytR/CpsA/Psr_CW_biosynth"/>
</dbReference>
<gene>
    <name evidence="6" type="ORF">ACFP0N_18580</name>
</gene>
<dbReference type="Gene3D" id="3.40.630.190">
    <property type="entry name" value="LCP protein"/>
    <property type="match status" value="1"/>
</dbReference>
<keyword evidence="3" id="KW-0812">Transmembrane</keyword>
<organism evidence="6 7">
    <name type="scientific">Kitasatospora aburaviensis</name>
    <dbReference type="NCBI Taxonomy" id="67265"/>
    <lineage>
        <taxon>Bacteria</taxon>
        <taxon>Bacillati</taxon>
        <taxon>Actinomycetota</taxon>
        <taxon>Actinomycetes</taxon>
        <taxon>Kitasatosporales</taxon>
        <taxon>Streptomycetaceae</taxon>
        <taxon>Kitasatospora</taxon>
    </lineage>
</organism>
<evidence type="ECO:0000259" key="5">
    <source>
        <dbReference type="Pfam" id="PF13399"/>
    </source>
</evidence>
<feature type="domain" description="Cell envelope-related transcriptional attenuator" evidence="4">
    <location>
        <begin position="200"/>
        <end position="369"/>
    </location>
</feature>
<feature type="compositionally biased region" description="Basic residues" evidence="2">
    <location>
        <begin position="110"/>
        <end position="119"/>
    </location>
</feature>
<dbReference type="PANTHER" id="PTHR33392:SF6">
    <property type="entry name" value="POLYISOPRENYL-TEICHOIC ACID--PEPTIDOGLYCAN TEICHOIC ACID TRANSFERASE TAGU"/>
    <property type="match status" value="1"/>
</dbReference>
<keyword evidence="3" id="KW-1133">Transmembrane helix</keyword>
<evidence type="ECO:0000313" key="7">
    <source>
        <dbReference type="Proteomes" id="UP001596067"/>
    </source>
</evidence>
<feature type="compositionally biased region" description="Basic and acidic residues" evidence="2">
    <location>
        <begin position="1"/>
        <end position="33"/>
    </location>
</feature>
<feature type="compositionally biased region" description="Basic and acidic residues" evidence="2">
    <location>
        <begin position="44"/>
        <end position="98"/>
    </location>
</feature>
<evidence type="ECO:0000256" key="1">
    <source>
        <dbReference type="ARBA" id="ARBA00006068"/>
    </source>
</evidence>
<evidence type="ECO:0000259" key="4">
    <source>
        <dbReference type="Pfam" id="PF03816"/>
    </source>
</evidence>
<evidence type="ECO:0000313" key="6">
    <source>
        <dbReference type="EMBL" id="MFC5886979.1"/>
    </source>
</evidence>
<dbReference type="InterPro" id="IPR027381">
    <property type="entry name" value="LytR/CpsA/Psr_C"/>
</dbReference>
<dbReference type="Proteomes" id="UP001596067">
    <property type="component" value="Unassembled WGS sequence"/>
</dbReference>
<sequence>MSGQRDENPSGADGRRRAEGASRGGVRTERPGEGGRVPAPRPGGRAEARRAAQGKDGRGRTDGARAEGGRKDGGRADGARAEGGRAEARRAAGGRRAEAAPTGGRAAARNSRKPKRNVKKTVAWSVAGVMVVLAGCGGAIYYKLNGNIKSFDAGAVSTDRPPEATADANGNKPVNVLLIGSDSRAGKNSDLGGGDEDGARSDTTILLHVYADHKHAVGISIPRDALVTIPKCKLPNGKWTEEKPGQMFNSAFSVGNTETGNPACTQNTVEKLTGIRVDHTIEVNFEGFSAMTQAVDGVDVCLPNDIYEGNINPNLGKKGKIVLPKGKQKVSGQKALDYVRLRHGIGDDSDVGRMKRQQAFLSSMMAKVKGEGLNPTTLLPLADAATKSMTVDPGLDSAKKLMDFALSMKNIDLHDVKFLTAPWRYNGPRIDLVHPAVDNLWKTLQADRTIDGQDATGKQEDAPASPTAAPETTSAAPTPAAVETPIKVAVYNGTTANGLAAKAAETLKAAKVTVTTVTGAKSTNKATTTVEYGSGQKANAERVAALFPGATLTPTSAAGISLVLGKDYAAANAGAAAPAAGTPSVPAPLPSEVVSEARSADDDICSNVSYG</sequence>
<evidence type="ECO:0000256" key="2">
    <source>
        <dbReference type="SAM" id="MobiDB-lite"/>
    </source>
</evidence>
<accession>A0ABW1EZ74</accession>
<proteinExistence type="inferred from homology"/>
<dbReference type="Pfam" id="PF13399">
    <property type="entry name" value="LytR_C"/>
    <property type="match status" value="1"/>
</dbReference>
<feature type="compositionally biased region" description="Low complexity" evidence="2">
    <location>
        <begin position="462"/>
        <end position="480"/>
    </location>
</feature>
<feature type="domain" description="LytR/CpsA/Psr regulator C-terminal" evidence="5">
    <location>
        <begin position="486"/>
        <end position="568"/>
    </location>
</feature>
<comment type="similarity">
    <text evidence="1">Belongs to the LytR/CpsA/Psr (LCP) family.</text>
</comment>
<name>A0ABW1EZ74_9ACTN</name>
<feature type="region of interest" description="Disordered" evidence="2">
    <location>
        <begin position="577"/>
        <end position="602"/>
    </location>
</feature>
<comment type="caution">
    <text evidence="6">The sequence shown here is derived from an EMBL/GenBank/DDBJ whole genome shotgun (WGS) entry which is preliminary data.</text>
</comment>
<dbReference type="InterPro" id="IPR004474">
    <property type="entry name" value="LytR_CpsA_psr"/>
</dbReference>
<protein>
    <submittedName>
        <fullName evidence="6">LCP family protein</fullName>
    </submittedName>
</protein>
<feature type="transmembrane region" description="Helical" evidence="3">
    <location>
        <begin position="122"/>
        <end position="142"/>
    </location>
</feature>
<dbReference type="Gene3D" id="3.30.70.2390">
    <property type="match status" value="1"/>
</dbReference>
<feature type="compositionally biased region" description="Low complexity" evidence="2">
    <location>
        <begin position="99"/>
        <end position="109"/>
    </location>
</feature>
<dbReference type="NCBIfam" id="TIGR00350">
    <property type="entry name" value="lytR_cpsA_psr"/>
    <property type="match status" value="1"/>
</dbReference>
<dbReference type="Pfam" id="PF03816">
    <property type="entry name" value="LytR_cpsA_psr"/>
    <property type="match status" value="1"/>
</dbReference>
<keyword evidence="7" id="KW-1185">Reference proteome</keyword>
<feature type="region of interest" description="Disordered" evidence="2">
    <location>
        <begin position="1"/>
        <end position="119"/>
    </location>
</feature>
<keyword evidence="3" id="KW-0472">Membrane</keyword>